<evidence type="ECO:0000256" key="3">
    <source>
        <dbReference type="ARBA" id="ARBA00022553"/>
    </source>
</evidence>
<dbReference type="Gene3D" id="1.10.287.130">
    <property type="match status" value="1"/>
</dbReference>
<dbReference type="SUPFAM" id="SSF47384">
    <property type="entry name" value="Homodimeric domain of signal transducing histidine kinase"/>
    <property type="match status" value="1"/>
</dbReference>
<dbReference type="SMART" id="SM00100">
    <property type="entry name" value="cNMP"/>
    <property type="match status" value="1"/>
</dbReference>
<dbReference type="InterPro" id="IPR000595">
    <property type="entry name" value="cNMP-bd_dom"/>
</dbReference>
<dbReference type="InterPro" id="IPR003594">
    <property type="entry name" value="HATPase_dom"/>
</dbReference>
<dbReference type="PRINTS" id="PR00344">
    <property type="entry name" value="BCTRLSENSOR"/>
</dbReference>
<dbReference type="CDD" id="cd00038">
    <property type="entry name" value="CAP_ED"/>
    <property type="match status" value="1"/>
</dbReference>
<evidence type="ECO:0000313" key="7">
    <source>
        <dbReference type="Proteomes" id="UP000231019"/>
    </source>
</evidence>
<evidence type="ECO:0000313" key="6">
    <source>
        <dbReference type="EMBL" id="PIW16269.1"/>
    </source>
</evidence>
<evidence type="ECO:0000256" key="1">
    <source>
        <dbReference type="ARBA" id="ARBA00000085"/>
    </source>
</evidence>
<accession>A0A2M7G374</accession>
<dbReference type="InterPro" id="IPR004358">
    <property type="entry name" value="Sig_transdc_His_kin-like_C"/>
</dbReference>
<gene>
    <name evidence="6" type="ORF">COW36_14190</name>
</gene>
<dbReference type="EMBL" id="PFFQ01000039">
    <property type="protein sequence ID" value="PIW16269.1"/>
    <property type="molecule type" value="Genomic_DNA"/>
</dbReference>
<evidence type="ECO:0000256" key="2">
    <source>
        <dbReference type="ARBA" id="ARBA00012438"/>
    </source>
</evidence>
<evidence type="ECO:0000259" key="5">
    <source>
        <dbReference type="PROSITE" id="PS50109"/>
    </source>
</evidence>
<dbReference type="CDD" id="cd00082">
    <property type="entry name" value="HisKA"/>
    <property type="match status" value="1"/>
</dbReference>
<dbReference type="Gene3D" id="3.30.565.10">
    <property type="entry name" value="Histidine kinase-like ATPase, C-terminal domain"/>
    <property type="match status" value="1"/>
</dbReference>
<dbReference type="Gene3D" id="2.60.120.10">
    <property type="entry name" value="Jelly Rolls"/>
    <property type="match status" value="1"/>
</dbReference>
<dbReference type="InterPro" id="IPR036097">
    <property type="entry name" value="HisK_dim/P_sf"/>
</dbReference>
<dbReference type="InterPro" id="IPR003661">
    <property type="entry name" value="HisK_dim/P_dom"/>
</dbReference>
<dbReference type="InterPro" id="IPR018490">
    <property type="entry name" value="cNMP-bd_dom_sf"/>
</dbReference>
<dbReference type="Pfam" id="PF00027">
    <property type="entry name" value="cNMP_binding"/>
    <property type="match status" value="1"/>
</dbReference>
<protein>
    <recommendedName>
        <fullName evidence="2">histidine kinase</fullName>
        <ecNumber evidence="2">2.7.13.3</ecNumber>
    </recommendedName>
</protein>
<reference evidence="6 7" key="1">
    <citation type="submission" date="2017-09" db="EMBL/GenBank/DDBJ databases">
        <title>Depth-based differentiation of microbial function through sediment-hosted aquifers and enrichment of novel symbionts in the deep terrestrial subsurface.</title>
        <authorList>
            <person name="Probst A.J."/>
            <person name="Ladd B."/>
            <person name="Jarett J.K."/>
            <person name="Geller-Mcgrath D.E."/>
            <person name="Sieber C.M."/>
            <person name="Emerson J.B."/>
            <person name="Anantharaman K."/>
            <person name="Thomas B.C."/>
            <person name="Malmstrom R."/>
            <person name="Stieglmeier M."/>
            <person name="Klingl A."/>
            <person name="Woyke T."/>
            <person name="Ryan C.M."/>
            <person name="Banfield J.F."/>
        </authorList>
    </citation>
    <scope>NUCLEOTIDE SEQUENCE [LARGE SCALE GENOMIC DNA]</scope>
    <source>
        <strain evidence="6">CG17_big_fil_post_rev_8_21_14_2_50_48_46</strain>
    </source>
</reference>
<dbReference type="AlphaFoldDB" id="A0A2M7G374"/>
<dbReference type="EC" id="2.7.13.3" evidence="2"/>
<organism evidence="6 7">
    <name type="scientific">bacterium (Candidatus Blackallbacteria) CG17_big_fil_post_rev_8_21_14_2_50_48_46</name>
    <dbReference type="NCBI Taxonomy" id="2014261"/>
    <lineage>
        <taxon>Bacteria</taxon>
        <taxon>Candidatus Blackallbacteria</taxon>
    </lineage>
</organism>
<comment type="caution">
    <text evidence="6">The sequence shown here is derived from an EMBL/GenBank/DDBJ whole genome shotgun (WGS) entry which is preliminary data.</text>
</comment>
<name>A0A2M7G374_9BACT</name>
<feature type="domain" description="Histidine kinase" evidence="5">
    <location>
        <begin position="168"/>
        <end position="402"/>
    </location>
</feature>
<dbReference type="PROSITE" id="PS50109">
    <property type="entry name" value="HIS_KIN"/>
    <property type="match status" value="1"/>
</dbReference>
<proteinExistence type="predicted"/>
<dbReference type="SMART" id="SM00387">
    <property type="entry name" value="HATPase_c"/>
    <property type="match status" value="1"/>
</dbReference>
<dbReference type="Pfam" id="PF02518">
    <property type="entry name" value="HATPase_c"/>
    <property type="match status" value="1"/>
</dbReference>
<sequence>MSIQELLKSIPFFDHLSETQLEELVPMGRLTSYPADQALFEQGDPAGSLYVIVSGSVRVYGKDPDGKPIELSTLRVGQFFGELALVDGGTRSATVKTAEESEFFVLDRSNFMRLLSASPEMLSDVLAGISSKIKSSNEKIYLEMLEKQRLQSQMEIERHRSLAEMVAGVAHEINTPLGIVNVSASMITENLTPELLAKATDPELKLMLEDIQEAAHLMQSNIARANKLIQSFKSISVSQIMDTLESVNLTQLVQEVIDLYKIKARQAHLSLETEFEAGIEYASWVGYPGYLSQILMNFFSNIERYAYPAGVGGRIVVKLSRLEREGTPFFRLVVQDFGKGIPKEDLSRVFDVFFTTGRGIGGSGLGMSIVHNLVTSALEGTIQIDSELGLGTTVTVEFPQTITPQEHLAG</sequence>
<dbReference type="InterPro" id="IPR036890">
    <property type="entry name" value="HATPase_C_sf"/>
</dbReference>
<dbReference type="SMART" id="SM00388">
    <property type="entry name" value="HisKA"/>
    <property type="match status" value="1"/>
</dbReference>
<dbReference type="Pfam" id="PF00512">
    <property type="entry name" value="HisKA"/>
    <property type="match status" value="1"/>
</dbReference>
<dbReference type="SUPFAM" id="SSF55874">
    <property type="entry name" value="ATPase domain of HSP90 chaperone/DNA topoisomerase II/histidine kinase"/>
    <property type="match status" value="1"/>
</dbReference>
<comment type="catalytic activity">
    <reaction evidence="1">
        <text>ATP + protein L-histidine = ADP + protein N-phospho-L-histidine.</text>
        <dbReference type="EC" id="2.7.13.3"/>
    </reaction>
</comment>
<dbReference type="PANTHER" id="PTHR43065:SF47">
    <property type="match status" value="1"/>
</dbReference>
<dbReference type="PANTHER" id="PTHR43065">
    <property type="entry name" value="SENSOR HISTIDINE KINASE"/>
    <property type="match status" value="1"/>
</dbReference>
<keyword evidence="3" id="KW-0597">Phosphoprotein</keyword>
<dbReference type="InterPro" id="IPR018488">
    <property type="entry name" value="cNMP-bd_CS"/>
</dbReference>
<dbReference type="PROSITE" id="PS50042">
    <property type="entry name" value="CNMP_BINDING_3"/>
    <property type="match status" value="1"/>
</dbReference>
<dbReference type="PROSITE" id="PS00889">
    <property type="entry name" value="CNMP_BINDING_2"/>
    <property type="match status" value="1"/>
</dbReference>
<dbReference type="SUPFAM" id="SSF51206">
    <property type="entry name" value="cAMP-binding domain-like"/>
    <property type="match status" value="1"/>
</dbReference>
<dbReference type="GO" id="GO:0000155">
    <property type="term" value="F:phosphorelay sensor kinase activity"/>
    <property type="evidence" value="ECO:0007669"/>
    <property type="project" value="InterPro"/>
</dbReference>
<feature type="domain" description="Cyclic nucleotide-binding" evidence="4">
    <location>
        <begin position="12"/>
        <end position="132"/>
    </location>
</feature>
<dbReference type="InterPro" id="IPR005467">
    <property type="entry name" value="His_kinase_dom"/>
</dbReference>
<dbReference type="InterPro" id="IPR014710">
    <property type="entry name" value="RmlC-like_jellyroll"/>
</dbReference>
<evidence type="ECO:0000259" key="4">
    <source>
        <dbReference type="PROSITE" id="PS50042"/>
    </source>
</evidence>
<dbReference type="Proteomes" id="UP000231019">
    <property type="component" value="Unassembled WGS sequence"/>
</dbReference>